<dbReference type="InterPro" id="IPR012337">
    <property type="entry name" value="RNaseH-like_sf"/>
</dbReference>
<evidence type="ECO:0000256" key="6">
    <source>
        <dbReference type="SAM" id="MobiDB-lite"/>
    </source>
</evidence>
<keyword evidence="1" id="KW-0479">Metal-binding</keyword>
<evidence type="ECO:0000256" key="5">
    <source>
        <dbReference type="SAM" id="Coils"/>
    </source>
</evidence>
<dbReference type="PANTHER" id="PTHR47501:SF5">
    <property type="entry name" value="HAT C-TERMINAL DIMERISATION DOMAIN-CONTAINING PROTEIN"/>
    <property type="match status" value="1"/>
</dbReference>
<evidence type="ECO:0000256" key="3">
    <source>
        <dbReference type="ARBA" id="ARBA00022833"/>
    </source>
</evidence>
<evidence type="ECO:0000256" key="4">
    <source>
        <dbReference type="PROSITE-ProRule" id="PRU00027"/>
    </source>
</evidence>
<keyword evidence="5" id="KW-0175">Coiled coil</keyword>
<dbReference type="InterPro" id="IPR003656">
    <property type="entry name" value="Znf_BED"/>
</dbReference>
<dbReference type="OrthoDB" id="8772022at2759"/>
<evidence type="ECO:0000313" key="9">
    <source>
        <dbReference type="Proteomes" id="UP000752171"/>
    </source>
</evidence>
<evidence type="ECO:0000256" key="2">
    <source>
        <dbReference type="ARBA" id="ARBA00022771"/>
    </source>
</evidence>
<dbReference type="PROSITE" id="PS50808">
    <property type="entry name" value="ZF_BED"/>
    <property type="match status" value="1"/>
</dbReference>
<dbReference type="KEGG" id="amex:103043706"/>
<feature type="region of interest" description="Disordered" evidence="6">
    <location>
        <begin position="320"/>
        <end position="346"/>
    </location>
</feature>
<keyword evidence="2 4" id="KW-0863">Zinc-finger</keyword>
<accession>A0A8T2M668</accession>
<organism evidence="8 9">
    <name type="scientific">Astyanax mexicanus</name>
    <name type="common">Blind cave fish</name>
    <name type="synonym">Astyanax fasciatus mexicanus</name>
    <dbReference type="NCBI Taxonomy" id="7994"/>
    <lineage>
        <taxon>Eukaryota</taxon>
        <taxon>Metazoa</taxon>
        <taxon>Chordata</taxon>
        <taxon>Craniata</taxon>
        <taxon>Vertebrata</taxon>
        <taxon>Euteleostomi</taxon>
        <taxon>Actinopterygii</taxon>
        <taxon>Neopterygii</taxon>
        <taxon>Teleostei</taxon>
        <taxon>Ostariophysi</taxon>
        <taxon>Characiformes</taxon>
        <taxon>Characoidei</taxon>
        <taxon>Acestrorhamphidae</taxon>
        <taxon>Acestrorhamphinae</taxon>
        <taxon>Astyanax</taxon>
    </lineage>
</organism>
<protein>
    <recommendedName>
        <fullName evidence="7">BED-type domain-containing protein</fullName>
    </recommendedName>
</protein>
<sequence>MESDRSEHRLYTSAESESLTISAEVELTGHEVELGGNEIEVELAADEVELVANEVELVRNEVQLVRNEVQLEEEEDENPFPYLVDYFGFKHRNGNSFIMQCKLCLPIETELSAYKNSASNLRKHVERKHPSRLKDLSDYVASRKRNMNPPGIPCKQPKMSEVMIVGANRRVPQAKVNKLIVNFICEGLHPFSVVEQPSFKELLLTLNPQCKVMSSFNLQGRIEGAATQMKHTLLSHLSKVSYVATTTDCWTAQQQSYVMVTAHWIDEDTLRRKSAALAFKRLKGSHTLDGLAGALDDIYCQYGIREKVVRITTDSGSNFIKPLRSPGEQSQLEEAESDSDQDTFDDPKADYQDTFSILEQDSDLEYQLPPYQKCACHLLTLVATTDATMAEEKNDTYKRLSRAAFGKCQTIWNKSGRSCVAAETVEHKGKLQVIRPNPTQWNSIYMAVERLVLIIQEKGEDAIRNICEKSEVKMLKTAEIAFLTEFCTVMKPVVKVLNILQSETNTHMGWLLPVIFQLQTKLSRLETSSKMCLPLIRAIQEGIQKRFGRMMEDPELIAASILLPKFKTTWTERADIVDAGLAYVRQHLDQMAETGVEQVRQHSSDEDDFFSSMNSRRSQGAVELDGYLACSSNKIDLLRAFPYIRKLSLKLNVGLPASAACERLFNCTGVLATAKRARMNSTDFENQLLFKLNRKFRD</sequence>
<dbReference type="SUPFAM" id="SSF53098">
    <property type="entry name" value="Ribonuclease H-like"/>
    <property type="match status" value="1"/>
</dbReference>
<evidence type="ECO:0000256" key="1">
    <source>
        <dbReference type="ARBA" id="ARBA00022723"/>
    </source>
</evidence>
<reference evidence="8 9" key="1">
    <citation type="submission" date="2021-07" db="EMBL/GenBank/DDBJ databases">
        <authorList>
            <person name="Imarazene B."/>
            <person name="Zahm M."/>
            <person name="Klopp C."/>
            <person name="Cabau C."/>
            <person name="Beille S."/>
            <person name="Jouanno E."/>
            <person name="Castinel A."/>
            <person name="Lluch J."/>
            <person name="Gil L."/>
            <person name="Kuchtly C."/>
            <person name="Lopez Roques C."/>
            <person name="Donnadieu C."/>
            <person name="Parrinello H."/>
            <person name="Journot L."/>
            <person name="Du K."/>
            <person name="Schartl M."/>
            <person name="Retaux S."/>
            <person name="Guiguen Y."/>
        </authorList>
    </citation>
    <scope>NUCLEOTIDE SEQUENCE [LARGE SCALE GENOMIC DNA]</scope>
    <source>
        <strain evidence="8">Pach_M1</strain>
        <tissue evidence="8">Testis</tissue>
    </source>
</reference>
<feature type="compositionally biased region" description="Acidic residues" evidence="6">
    <location>
        <begin position="331"/>
        <end position="344"/>
    </location>
</feature>
<dbReference type="PANTHER" id="PTHR47501">
    <property type="entry name" value="TRANSPOSASE-RELATED"/>
    <property type="match status" value="1"/>
</dbReference>
<name>A0A8T2M668_ASTMX</name>
<evidence type="ECO:0000313" key="8">
    <source>
        <dbReference type="EMBL" id="KAG9279863.1"/>
    </source>
</evidence>
<keyword evidence="3" id="KW-0862">Zinc</keyword>
<proteinExistence type="predicted"/>
<gene>
    <name evidence="8" type="ORF">AMEX_G5424</name>
</gene>
<dbReference type="EMBL" id="JAICCE010000003">
    <property type="protein sequence ID" value="KAG9279863.1"/>
    <property type="molecule type" value="Genomic_DNA"/>
</dbReference>
<dbReference type="GO" id="GO:0008270">
    <property type="term" value="F:zinc ion binding"/>
    <property type="evidence" value="ECO:0007669"/>
    <property type="project" value="UniProtKB-KW"/>
</dbReference>
<comment type="caution">
    <text evidence="8">The sequence shown here is derived from an EMBL/GenBank/DDBJ whole genome shotgun (WGS) entry which is preliminary data.</text>
</comment>
<dbReference type="Proteomes" id="UP000752171">
    <property type="component" value="Unassembled WGS sequence"/>
</dbReference>
<dbReference type="AlphaFoldDB" id="A0A8T2M668"/>
<feature type="coiled-coil region" evidence="5">
    <location>
        <begin position="48"/>
        <end position="77"/>
    </location>
</feature>
<feature type="domain" description="BED-type" evidence="7">
    <location>
        <begin position="74"/>
        <end position="136"/>
    </location>
</feature>
<evidence type="ECO:0000259" key="7">
    <source>
        <dbReference type="PROSITE" id="PS50808"/>
    </source>
</evidence>
<dbReference type="SUPFAM" id="SSF140996">
    <property type="entry name" value="Hermes dimerisation domain"/>
    <property type="match status" value="1"/>
</dbReference>
<dbReference type="GO" id="GO:0003677">
    <property type="term" value="F:DNA binding"/>
    <property type="evidence" value="ECO:0007669"/>
    <property type="project" value="InterPro"/>
</dbReference>